<dbReference type="Proteomes" id="UP000029221">
    <property type="component" value="Unassembled WGS sequence"/>
</dbReference>
<proteinExistence type="predicted"/>
<dbReference type="EMBL" id="BBML01000001">
    <property type="protein sequence ID" value="GAK95961.1"/>
    <property type="molecule type" value="Genomic_DNA"/>
</dbReference>
<dbReference type="STRING" id="319236.BST91_11075"/>
<dbReference type="InterPro" id="IPR014710">
    <property type="entry name" value="RmlC-like_jellyroll"/>
</dbReference>
<evidence type="ECO:0000313" key="1">
    <source>
        <dbReference type="EMBL" id="GAK95961.1"/>
    </source>
</evidence>
<keyword evidence="2" id="KW-1185">Reference proteome</keyword>
<dbReference type="AlphaFoldDB" id="A0A090QKC5"/>
<dbReference type="SUPFAM" id="SSF51206">
    <property type="entry name" value="cAMP-binding domain-like"/>
    <property type="match status" value="1"/>
</dbReference>
<dbReference type="CDD" id="cd00038">
    <property type="entry name" value="CAP_ED"/>
    <property type="match status" value="1"/>
</dbReference>
<sequence>MELPSFLHDLTGDEGRPSLEYANEIFGLLEVKKVKKRDILLHLGEVSSHIYVVKKGVLKGSIIDEKGDLHTVRFVADGDVMTAMYSFIDQKPSDLQIECVESGEVLCFQYEDFEYMSKLYPGLEPAFHKIMLKRYQSMLDEKSRMISHDATTRYLKFVERYEPIVHRLPLKEIASFLGIRQQSLSRLRNKLEQDKMTEQHSV</sequence>
<accession>A0A090QKC5</accession>
<dbReference type="eggNOG" id="COG0664">
    <property type="taxonomic scope" value="Bacteria"/>
</dbReference>
<dbReference type="Gene3D" id="2.60.120.10">
    <property type="entry name" value="Jelly Rolls"/>
    <property type="match status" value="1"/>
</dbReference>
<evidence type="ECO:0000313" key="2">
    <source>
        <dbReference type="Proteomes" id="UP000029221"/>
    </source>
</evidence>
<dbReference type="InterPro" id="IPR018490">
    <property type="entry name" value="cNMP-bd_dom_sf"/>
</dbReference>
<comment type="caution">
    <text evidence="1">The sequence shown here is derived from an EMBL/GenBank/DDBJ whole genome shotgun (WGS) entry which is preliminary data.</text>
</comment>
<name>A0A090QKC5_9FLAO</name>
<dbReference type="InterPro" id="IPR000595">
    <property type="entry name" value="cNMP-bd_dom"/>
</dbReference>
<dbReference type="RefSeq" id="WP_042276816.1">
    <property type="nucleotide sequence ID" value="NZ_BBML01000001.1"/>
</dbReference>
<dbReference type="Pfam" id="PF00027">
    <property type="entry name" value="cNMP_binding"/>
    <property type="match status" value="1"/>
</dbReference>
<accession>A0A2S7TGY7</accession>
<dbReference type="OrthoDB" id="1092431at2"/>
<gene>
    <name evidence="1" type="ORF">JCM19294_2743</name>
</gene>
<protein>
    <submittedName>
        <fullName evidence="1">cAMP-binding protein</fullName>
    </submittedName>
</protein>
<organism evidence="1 2">
    <name type="scientific">Nonlabens tegetincola</name>
    <dbReference type="NCBI Taxonomy" id="323273"/>
    <lineage>
        <taxon>Bacteria</taxon>
        <taxon>Pseudomonadati</taxon>
        <taxon>Bacteroidota</taxon>
        <taxon>Flavobacteriia</taxon>
        <taxon>Flavobacteriales</taxon>
        <taxon>Flavobacteriaceae</taxon>
        <taxon>Nonlabens</taxon>
    </lineage>
</organism>
<reference evidence="1" key="1">
    <citation type="journal article" date="2014" name="Genome Announc.">
        <title>Draft Genome Sequences of Marine Flavobacterium Nonlabens Strains NR17, NR24, NR27, NR32, NR33, and Ara13.</title>
        <authorList>
            <person name="Nakanishi M."/>
            <person name="Meirelles P."/>
            <person name="Suzuki R."/>
            <person name="Takatani N."/>
            <person name="Mino S."/>
            <person name="Suda W."/>
            <person name="Oshima K."/>
            <person name="Hattori M."/>
            <person name="Ohkuma M."/>
            <person name="Hosokawa M."/>
            <person name="Miyashita K."/>
            <person name="Thompson F.L."/>
            <person name="Niwa A."/>
            <person name="Sawabe T."/>
            <person name="Sawabe T."/>
        </authorList>
    </citation>
    <scope>NUCLEOTIDE SEQUENCE [LARGE SCALE GENOMIC DNA]</scope>
    <source>
        <strain evidence="1">JCM 19294</strain>
    </source>
</reference>